<feature type="compositionally biased region" description="Low complexity" evidence="1">
    <location>
        <begin position="208"/>
        <end position="223"/>
    </location>
</feature>
<keyword evidence="2" id="KW-1185">Reference proteome</keyword>
<evidence type="ECO:0000313" key="3">
    <source>
        <dbReference type="RefSeq" id="XP_035873325.1"/>
    </source>
</evidence>
<dbReference type="AlphaFoldDB" id="A0A7E6D224"/>
<feature type="region of interest" description="Disordered" evidence="1">
    <location>
        <begin position="67"/>
        <end position="125"/>
    </location>
</feature>
<dbReference type="GeneID" id="118498762"/>
<gene>
    <name evidence="3" type="primary">LOC118498762</name>
</gene>
<evidence type="ECO:0000256" key="1">
    <source>
        <dbReference type="SAM" id="MobiDB-lite"/>
    </source>
</evidence>
<dbReference type="InParanoid" id="A0A7E6D224"/>
<organism evidence="2 3">
    <name type="scientific">Phyllostomus discolor</name>
    <name type="common">pale spear-nosed bat</name>
    <dbReference type="NCBI Taxonomy" id="89673"/>
    <lineage>
        <taxon>Eukaryota</taxon>
        <taxon>Metazoa</taxon>
        <taxon>Chordata</taxon>
        <taxon>Craniata</taxon>
        <taxon>Vertebrata</taxon>
        <taxon>Euteleostomi</taxon>
        <taxon>Mammalia</taxon>
        <taxon>Eutheria</taxon>
        <taxon>Laurasiatheria</taxon>
        <taxon>Chiroptera</taxon>
        <taxon>Yangochiroptera</taxon>
        <taxon>Phyllostomidae</taxon>
        <taxon>Phyllostominae</taxon>
        <taxon>Phyllostomus</taxon>
    </lineage>
</organism>
<feature type="compositionally biased region" description="Pro residues" evidence="1">
    <location>
        <begin position="159"/>
        <end position="176"/>
    </location>
</feature>
<reference evidence="3" key="1">
    <citation type="submission" date="2025-08" db="UniProtKB">
        <authorList>
            <consortium name="RefSeq"/>
        </authorList>
    </citation>
    <scope>IDENTIFICATION</scope>
    <source>
        <tissue evidence="3">Muscle</tissue>
    </source>
</reference>
<dbReference type="Proteomes" id="UP000504628">
    <property type="component" value="Chromosome 1"/>
</dbReference>
<feature type="compositionally biased region" description="Low complexity" evidence="1">
    <location>
        <begin position="180"/>
        <end position="197"/>
    </location>
</feature>
<accession>A0A7E6D224</accession>
<dbReference type="KEGG" id="pdic:118498762"/>
<feature type="region of interest" description="Disordered" evidence="1">
    <location>
        <begin position="266"/>
        <end position="300"/>
    </location>
</feature>
<sequence>MNMIWSLSLRSLRSSGGSHMYTDKCITTFKTDVQHGTCQCLIVPSRAFGTLRASSLLLAPTADPADLPAAQNPLESLQPANPSPRVRSLPALQSDASPRASERQRQQPFSQPAQPRGSRPPARPVQTVCRRRLRGERAPPLPPDVPLSASTLDLDFYLIPPPPPSFESSGPPPPGHPRAARAAPAPSASRPPGAAPARGGGTPPAPGPGADNDPFSPRRLLLLPTPPPAQPPGKPISHSGRQNPAAPRIVPRSAGPLSLALITLSRLTAPPAAGQTPHSPPPRGPASQWERKSSAPPCPS</sequence>
<feature type="compositionally biased region" description="Pro residues" evidence="1">
    <location>
        <begin position="224"/>
        <end position="234"/>
    </location>
</feature>
<name>A0A7E6D224_9CHIR</name>
<evidence type="ECO:0000313" key="2">
    <source>
        <dbReference type="Proteomes" id="UP000504628"/>
    </source>
</evidence>
<feature type="region of interest" description="Disordered" evidence="1">
    <location>
        <begin position="156"/>
        <end position="252"/>
    </location>
</feature>
<protein>
    <submittedName>
        <fullName evidence="3">Formin-like protein 5</fullName>
    </submittedName>
</protein>
<dbReference type="RefSeq" id="XP_035873325.1">
    <property type="nucleotide sequence ID" value="XM_036017432.1"/>
</dbReference>
<proteinExistence type="predicted"/>